<organism evidence="3 4">
    <name type="scientific">Caenorhabditis angaria</name>
    <dbReference type="NCBI Taxonomy" id="860376"/>
    <lineage>
        <taxon>Eukaryota</taxon>
        <taxon>Metazoa</taxon>
        <taxon>Ecdysozoa</taxon>
        <taxon>Nematoda</taxon>
        <taxon>Chromadorea</taxon>
        <taxon>Rhabditida</taxon>
        <taxon>Rhabditina</taxon>
        <taxon>Rhabditomorpha</taxon>
        <taxon>Rhabditoidea</taxon>
        <taxon>Rhabditidae</taxon>
        <taxon>Peloderinae</taxon>
        <taxon>Caenorhabditis</taxon>
    </lineage>
</organism>
<reference evidence="3" key="1">
    <citation type="submission" date="2022-11" db="EMBL/GenBank/DDBJ databases">
        <authorList>
            <person name="Kikuchi T."/>
        </authorList>
    </citation>
    <scope>NUCLEOTIDE SEQUENCE</scope>
    <source>
        <strain evidence="3">PS1010</strain>
    </source>
</reference>
<accession>A0A9P1IQG8</accession>
<dbReference type="AlphaFoldDB" id="A0A9P1IQG8"/>
<keyword evidence="2" id="KW-0472">Membrane</keyword>
<proteinExistence type="predicted"/>
<gene>
    <name evidence="3" type="ORF">CAMP_LOCUS10144</name>
</gene>
<sequence length="103" mass="12441">MEKYQFSSKFVGETSTDWTYVSEYLFSILAICMAFLIVYLNYKDSGELSSKRYKNTKFVVWHLEEEIRKAREKKNLRRMDRKKGRRDATDNSHRKSRRSKEKA</sequence>
<name>A0A9P1IQG8_9PELO</name>
<dbReference type="EMBL" id="CANHGI010000004">
    <property type="protein sequence ID" value="CAI5447507.1"/>
    <property type="molecule type" value="Genomic_DNA"/>
</dbReference>
<comment type="caution">
    <text evidence="3">The sequence shown here is derived from an EMBL/GenBank/DDBJ whole genome shotgun (WGS) entry which is preliminary data.</text>
</comment>
<evidence type="ECO:0000256" key="1">
    <source>
        <dbReference type="SAM" id="MobiDB-lite"/>
    </source>
</evidence>
<evidence type="ECO:0000313" key="4">
    <source>
        <dbReference type="Proteomes" id="UP001152747"/>
    </source>
</evidence>
<keyword evidence="4" id="KW-1185">Reference proteome</keyword>
<keyword evidence="2" id="KW-0812">Transmembrane</keyword>
<protein>
    <submittedName>
        <fullName evidence="3">Uncharacterized protein</fullName>
    </submittedName>
</protein>
<evidence type="ECO:0000313" key="3">
    <source>
        <dbReference type="EMBL" id="CAI5447507.1"/>
    </source>
</evidence>
<feature type="region of interest" description="Disordered" evidence="1">
    <location>
        <begin position="72"/>
        <end position="103"/>
    </location>
</feature>
<evidence type="ECO:0000256" key="2">
    <source>
        <dbReference type="SAM" id="Phobius"/>
    </source>
</evidence>
<feature type="compositionally biased region" description="Basic residues" evidence="1">
    <location>
        <begin position="72"/>
        <end position="85"/>
    </location>
</feature>
<keyword evidence="2" id="KW-1133">Transmembrane helix</keyword>
<feature type="compositionally biased region" description="Basic residues" evidence="1">
    <location>
        <begin position="94"/>
        <end position="103"/>
    </location>
</feature>
<dbReference type="Proteomes" id="UP001152747">
    <property type="component" value="Unassembled WGS sequence"/>
</dbReference>
<feature type="transmembrane region" description="Helical" evidence="2">
    <location>
        <begin position="24"/>
        <end position="42"/>
    </location>
</feature>